<evidence type="ECO:0000313" key="3">
    <source>
        <dbReference type="EMBL" id="MBO3793792.1"/>
    </source>
</evidence>
<feature type="transmembrane region" description="Helical" evidence="1">
    <location>
        <begin position="34"/>
        <end position="56"/>
    </location>
</feature>
<organism evidence="3 6">
    <name type="scientific">Bacillus subtilis</name>
    <dbReference type="NCBI Taxonomy" id="1423"/>
    <lineage>
        <taxon>Bacteria</taxon>
        <taxon>Bacillati</taxon>
        <taxon>Bacillota</taxon>
        <taxon>Bacilli</taxon>
        <taxon>Bacillales</taxon>
        <taxon>Bacillaceae</taxon>
        <taxon>Bacillus</taxon>
    </lineage>
</organism>
<evidence type="ECO:0000313" key="6">
    <source>
        <dbReference type="Proteomes" id="UP000665181"/>
    </source>
</evidence>
<reference evidence="2 5" key="1">
    <citation type="submission" date="2015-09" db="EMBL/GenBank/DDBJ databases">
        <title>Spore heat resistance.</title>
        <authorList>
            <person name="Boekhorst J."/>
            <person name="Berendsen E.M."/>
            <person name="Wells-Bennik M.H."/>
            <person name="Kuipers O.P."/>
        </authorList>
    </citation>
    <scope>NUCLEOTIDE SEQUENCE [LARGE SCALE GENOMIC DNA]</scope>
    <source>
        <strain evidence="2 5">B4122</strain>
    </source>
</reference>
<dbReference type="RefSeq" id="WP_003224377.1">
    <property type="nucleotide sequence ID" value="NZ_AP024621.1"/>
</dbReference>
<dbReference type="PANTHER" id="PTHR40034">
    <property type="entry name" value="BSL5891 PROTEIN"/>
    <property type="match status" value="1"/>
</dbReference>
<dbReference type="Proteomes" id="UP000076442">
    <property type="component" value="Unassembled WGS sequence"/>
</dbReference>
<dbReference type="InterPro" id="IPR021741">
    <property type="entry name" value="DUF3311"/>
</dbReference>
<dbReference type="SMR" id="A0A063XEU2"/>
<dbReference type="PANTHER" id="PTHR40034:SF1">
    <property type="entry name" value="BSL5891 PROTEIN"/>
    <property type="match status" value="1"/>
</dbReference>
<evidence type="ECO:0000313" key="2">
    <source>
        <dbReference type="EMBL" id="KZD94797.1"/>
    </source>
</evidence>
<accession>A0A063XEU2</accession>
<evidence type="ECO:0000313" key="4">
    <source>
        <dbReference type="EMBL" id="WHM20705.1"/>
    </source>
</evidence>
<reference evidence="4" key="3">
    <citation type="submission" date="2023-05" db="EMBL/GenBank/DDBJ databases">
        <title>Complete genome sequence of Bacillus subtilis SRCM117797 isolated from Soybean paste.</title>
        <authorList>
            <person name="Abraha H.B."/>
            <person name="Kim K.-P."/>
            <person name="Ryu M.-S."/>
            <person name="Jeong D.-Y."/>
        </authorList>
    </citation>
    <scope>NUCLEOTIDE SEQUENCE</scope>
    <source>
        <strain evidence="4">SRCM117797</strain>
    </source>
</reference>
<reference evidence="3" key="2">
    <citation type="submission" date="2021-03" db="EMBL/GenBank/DDBJ databases">
        <title>Isolation of Bacillus subtilis from fermented food sample.</title>
        <authorList>
            <person name="Lakshmanan V."/>
            <person name="Athira K."/>
            <person name="Rajagopal K."/>
        </authorList>
    </citation>
    <scope>NUCLEOTIDE SEQUENCE</scope>
    <source>
        <strain evidence="3">S1</strain>
    </source>
</reference>
<sequence>MKLIHVLAALPFIGILLGIPFANKVTPYVFGMPFILAYIVMWALLTSALMAIVYVLDKENKKEEAE</sequence>
<name>A0A063XEU2_BACIU</name>
<protein>
    <submittedName>
        <fullName evidence="3">DUF3311 domain-containing protein</fullName>
    </submittedName>
</protein>
<dbReference type="EMBL" id="JAGFPW010000003">
    <property type="protein sequence ID" value="MBO3793792.1"/>
    <property type="molecule type" value="Genomic_DNA"/>
</dbReference>
<dbReference type="Proteomes" id="UP001229422">
    <property type="component" value="Chromosome"/>
</dbReference>
<dbReference type="GeneID" id="86874476"/>
<dbReference type="OMA" id="WLMVLPF"/>
<evidence type="ECO:0000256" key="1">
    <source>
        <dbReference type="SAM" id="Phobius"/>
    </source>
</evidence>
<gene>
    <name evidence="4" type="primary">yhjC</name>
    <name evidence="2" type="ORF">B4122_0554</name>
    <name evidence="3" type="ORF">J5227_05520</name>
    <name evidence="4" type="ORF">QL281_18155</name>
</gene>
<keyword evidence="1" id="KW-0812">Transmembrane</keyword>
<dbReference type="EMBL" id="LJZV01000002">
    <property type="protein sequence ID" value="KZD94797.1"/>
    <property type="molecule type" value="Genomic_DNA"/>
</dbReference>
<dbReference type="Proteomes" id="UP000665181">
    <property type="component" value="Unassembled WGS sequence"/>
</dbReference>
<evidence type="ECO:0000313" key="5">
    <source>
        <dbReference type="Proteomes" id="UP000076442"/>
    </source>
</evidence>
<dbReference type="EMBL" id="CP125292">
    <property type="protein sequence ID" value="WHM20705.1"/>
    <property type="molecule type" value="Genomic_DNA"/>
</dbReference>
<proteinExistence type="predicted"/>
<dbReference type="Pfam" id="PF11755">
    <property type="entry name" value="DUF3311"/>
    <property type="match status" value="1"/>
</dbReference>
<keyword evidence="1" id="KW-0472">Membrane</keyword>
<keyword evidence="1" id="KW-1133">Transmembrane helix</keyword>
<dbReference type="AlphaFoldDB" id="A0A063XEU2"/>